<dbReference type="InterPro" id="IPR057691">
    <property type="entry name" value="DUF7931"/>
</dbReference>
<evidence type="ECO:0000313" key="3">
    <source>
        <dbReference type="Proteomes" id="UP000267077"/>
    </source>
</evidence>
<evidence type="ECO:0000259" key="1">
    <source>
        <dbReference type="Pfam" id="PF25559"/>
    </source>
</evidence>
<protein>
    <recommendedName>
        <fullName evidence="1">DUF7931 domain-containing protein</fullName>
    </recommendedName>
</protein>
<evidence type="ECO:0000313" key="2">
    <source>
        <dbReference type="EMBL" id="RUL66153.1"/>
    </source>
</evidence>
<dbReference type="EMBL" id="RYZR01000003">
    <property type="protein sequence ID" value="RUL66153.1"/>
    <property type="molecule type" value="Genomic_DNA"/>
</dbReference>
<comment type="caution">
    <text evidence="2">The sequence shown here is derived from an EMBL/GenBank/DDBJ whole genome shotgun (WGS) entry which is preliminary data.</text>
</comment>
<name>A0A432LXP0_9GAMM</name>
<reference evidence="2 3" key="1">
    <citation type="submission" date="2018-12" db="EMBL/GenBank/DDBJ databases">
        <title>Dyella dinghuensis sp. nov. DHOA06 and Dyella choica sp. nov. 4M-K27, isolated from forest soil.</title>
        <authorList>
            <person name="Qiu L.-H."/>
            <person name="Gao Z.-H."/>
        </authorList>
    </citation>
    <scope>NUCLEOTIDE SEQUENCE [LARGE SCALE GENOMIC DNA]</scope>
    <source>
        <strain evidence="2 3">DHOA06</strain>
    </source>
</reference>
<accession>A0A432LXP0</accession>
<dbReference type="Proteomes" id="UP000267077">
    <property type="component" value="Unassembled WGS sequence"/>
</dbReference>
<sequence length="170" mass="18466">MSTTPETENKGPHAVRDRDELAAARLQLLAAARYKLAIHLPSLPADAFNTPTELAELRRIATSGRNAEVRIVLGDADAALRAGHRLIELAQRLPSAIQIRIPASEDDGGPVNTAFWLLNDTYGYLFLPDASRLEGRAALEDGPGQAPLLLDFEQIWERATPASQLQPLGL</sequence>
<dbReference type="OrthoDB" id="9796171at2"/>
<keyword evidence="3" id="KW-1185">Reference proteome</keyword>
<proteinExistence type="predicted"/>
<organism evidence="2 3">
    <name type="scientific">Dyella dinghuensis</name>
    <dbReference type="NCBI Taxonomy" id="1920169"/>
    <lineage>
        <taxon>Bacteria</taxon>
        <taxon>Pseudomonadati</taxon>
        <taxon>Pseudomonadota</taxon>
        <taxon>Gammaproteobacteria</taxon>
        <taxon>Lysobacterales</taxon>
        <taxon>Rhodanobacteraceae</taxon>
        <taxon>Dyella</taxon>
    </lineage>
</organism>
<dbReference type="RefSeq" id="WP_126672780.1">
    <property type="nucleotide sequence ID" value="NZ_RYZR01000003.1"/>
</dbReference>
<feature type="domain" description="DUF7931" evidence="1">
    <location>
        <begin position="18"/>
        <end position="167"/>
    </location>
</feature>
<dbReference type="AlphaFoldDB" id="A0A432LXP0"/>
<gene>
    <name evidence="2" type="ORF">EKH79_05580</name>
</gene>
<dbReference type="Pfam" id="PF25559">
    <property type="entry name" value="DUF7931"/>
    <property type="match status" value="1"/>
</dbReference>